<gene>
    <name evidence="1" type="ORF">MRB53_028830</name>
</gene>
<comment type="caution">
    <text evidence="1">The sequence shown here is derived from an EMBL/GenBank/DDBJ whole genome shotgun (WGS) entry which is preliminary data.</text>
</comment>
<protein>
    <submittedName>
        <fullName evidence="1">Uncharacterized protein</fullName>
    </submittedName>
</protein>
<reference evidence="1 2" key="1">
    <citation type="journal article" date="2022" name="Hortic Res">
        <title>A haplotype resolved chromosomal level avocado genome allows analysis of novel avocado genes.</title>
        <authorList>
            <person name="Nath O."/>
            <person name="Fletcher S.J."/>
            <person name="Hayward A."/>
            <person name="Shaw L.M."/>
            <person name="Masouleh A.K."/>
            <person name="Furtado A."/>
            <person name="Henry R.J."/>
            <person name="Mitter N."/>
        </authorList>
    </citation>
    <scope>NUCLEOTIDE SEQUENCE [LARGE SCALE GENOMIC DNA]</scope>
    <source>
        <strain evidence="2">cv. Hass</strain>
    </source>
</reference>
<proteinExistence type="predicted"/>
<sequence>MSNHLPKDTTASATVISTTPPPPPPAPAEKEADTNINPSALATYEEVAASPELFMETLEKLHKSIGTKFMVPTIGGKALDLHRLFVEVTSGGGIEKVIRDRRWKEVISVFNFPSSVTNASFVLRKYYMSLIHHYERVYFFRKEGCPISMSCNTVSASAKLQIQSAATTQEKASAENQATESTPIVAGCSLVGTIDGKFDNGYFVTINLGTDQLKGVIYHVPSELPTTQNSISAIPSRRRRKRSRRSLKDPFRPKSNRSGYNFFFADHYARLRPLHYGEEKVISKKIGHLWSNLTEAEREVYQEKGVKDKERYRSEMLEYRKFSGAGKR</sequence>
<dbReference type="EMBL" id="CM056817">
    <property type="protein sequence ID" value="KAJ8620301.1"/>
    <property type="molecule type" value="Genomic_DNA"/>
</dbReference>
<keyword evidence="2" id="KW-1185">Reference proteome</keyword>
<accession>A0ACC2KH13</accession>
<organism evidence="1 2">
    <name type="scientific">Persea americana</name>
    <name type="common">Avocado</name>
    <dbReference type="NCBI Taxonomy" id="3435"/>
    <lineage>
        <taxon>Eukaryota</taxon>
        <taxon>Viridiplantae</taxon>
        <taxon>Streptophyta</taxon>
        <taxon>Embryophyta</taxon>
        <taxon>Tracheophyta</taxon>
        <taxon>Spermatophyta</taxon>
        <taxon>Magnoliopsida</taxon>
        <taxon>Magnoliidae</taxon>
        <taxon>Laurales</taxon>
        <taxon>Lauraceae</taxon>
        <taxon>Persea</taxon>
    </lineage>
</organism>
<evidence type="ECO:0000313" key="1">
    <source>
        <dbReference type="EMBL" id="KAJ8620301.1"/>
    </source>
</evidence>
<name>A0ACC2KH13_PERAE</name>
<dbReference type="Proteomes" id="UP001234297">
    <property type="component" value="Chromosome 9"/>
</dbReference>
<evidence type="ECO:0000313" key="2">
    <source>
        <dbReference type="Proteomes" id="UP001234297"/>
    </source>
</evidence>